<protein>
    <recommendedName>
        <fullName evidence="7 9">U-box domain-containing protein</fullName>
        <ecNumber evidence="7">2.3.2.27</ecNumber>
    </recommendedName>
    <alternativeName>
        <fullName evidence="7">RING-type E3 ubiquitin transferase PUB</fullName>
    </alternativeName>
</protein>
<feature type="region of interest" description="Disordered" evidence="8">
    <location>
        <begin position="87"/>
        <end position="117"/>
    </location>
</feature>
<dbReference type="Pfam" id="PF04564">
    <property type="entry name" value="U-box"/>
    <property type="match status" value="1"/>
</dbReference>
<dbReference type="PANTHER" id="PTHR22849:SF20">
    <property type="entry name" value="U-BOX DOMAIN-CONTAINING PROTEIN 27-RELATED"/>
    <property type="match status" value="1"/>
</dbReference>
<evidence type="ECO:0000256" key="6">
    <source>
        <dbReference type="ARBA" id="ARBA00022786"/>
    </source>
</evidence>
<comment type="pathway">
    <text evidence="3 7">Protein modification; protein ubiquitination.</text>
</comment>
<dbReference type="InterPro" id="IPR016024">
    <property type="entry name" value="ARM-type_fold"/>
</dbReference>
<reference evidence="10 11" key="1">
    <citation type="submission" date="2024-11" db="EMBL/GenBank/DDBJ databases">
        <title>Chromosome-level genome assembly of Eucalyptus globulus Labill. provides insights into its genome evolution.</title>
        <authorList>
            <person name="Li X."/>
        </authorList>
    </citation>
    <scope>NUCLEOTIDE SEQUENCE [LARGE SCALE GENOMIC DNA]</scope>
    <source>
        <strain evidence="10">CL2024</strain>
        <tissue evidence="10">Fresh tender leaves</tissue>
    </source>
</reference>
<gene>
    <name evidence="10" type="ORF">ACJRO7_033928</name>
</gene>
<keyword evidence="11" id="KW-1185">Reference proteome</keyword>
<evidence type="ECO:0000256" key="3">
    <source>
        <dbReference type="ARBA" id="ARBA00004906"/>
    </source>
</evidence>
<dbReference type="InterPro" id="IPR045210">
    <property type="entry name" value="RING-Ubox_PUB"/>
</dbReference>
<dbReference type="GO" id="GO:0061630">
    <property type="term" value="F:ubiquitin protein ligase activity"/>
    <property type="evidence" value="ECO:0007669"/>
    <property type="project" value="UniProtKB-UniRule"/>
</dbReference>
<proteinExistence type="predicted"/>
<evidence type="ECO:0000256" key="5">
    <source>
        <dbReference type="ARBA" id="ARBA00022737"/>
    </source>
</evidence>
<dbReference type="InterPro" id="IPR013083">
    <property type="entry name" value="Znf_RING/FYVE/PHD"/>
</dbReference>
<dbReference type="Gene3D" id="3.30.40.10">
    <property type="entry name" value="Zinc/RING finger domain, C3HC4 (zinc finger)"/>
    <property type="match status" value="1"/>
</dbReference>
<comment type="caution">
    <text evidence="10">The sequence shown here is derived from an EMBL/GenBank/DDBJ whole genome shotgun (WGS) entry which is preliminary data.</text>
</comment>
<dbReference type="AlphaFoldDB" id="A0ABD3J7K6"/>
<evidence type="ECO:0000256" key="4">
    <source>
        <dbReference type="ARBA" id="ARBA00022679"/>
    </source>
</evidence>
<dbReference type="Pfam" id="PF25598">
    <property type="entry name" value="ARM_PUB"/>
    <property type="match status" value="1"/>
</dbReference>
<evidence type="ECO:0000256" key="8">
    <source>
        <dbReference type="SAM" id="MobiDB-lite"/>
    </source>
</evidence>
<dbReference type="InterPro" id="IPR045185">
    <property type="entry name" value="PUB22/23/24-like"/>
</dbReference>
<dbReference type="Gene3D" id="1.25.10.10">
    <property type="entry name" value="Leucine-rich Repeat Variant"/>
    <property type="match status" value="1"/>
</dbReference>
<evidence type="ECO:0000313" key="11">
    <source>
        <dbReference type="Proteomes" id="UP001634007"/>
    </source>
</evidence>
<dbReference type="SUPFAM" id="SSF57850">
    <property type="entry name" value="RING/U-box"/>
    <property type="match status" value="1"/>
</dbReference>
<dbReference type="PANTHER" id="PTHR22849">
    <property type="entry name" value="WDSAM1 PROTEIN"/>
    <property type="match status" value="1"/>
</dbReference>
<dbReference type="InterPro" id="IPR011989">
    <property type="entry name" value="ARM-like"/>
</dbReference>
<dbReference type="FunFam" id="3.30.40.10:FF:000502">
    <property type="entry name" value="RING-type E3 ubiquitin transferase"/>
    <property type="match status" value="1"/>
</dbReference>
<evidence type="ECO:0000259" key="9">
    <source>
        <dbReference type="PROSITE" id="PS51698"/>
    </source>
</evidence>
<dbReference type="Proteomes" id="UP001634007">
    <property type="component" value="Unassembled WGS sequence"/>
</dbReference>
<dbReference type="InterPro" id="IPR003613">
    <property type="entry name" value="Ubox_domain"/>
</dbReference>
<comment type="function">
    <text evidence="2 7">Functions as an E3 ubiquitin ligase.</text>
</comment>
<evidence type="ECO:0000313" key="10">
    <source>
        <dbReference type="EMBL" id="KAL3721508.1"/>
    </source>
</evidence>
<dbReference type="InterPro" id="IPR058678">
    <property type="entry name" value="ARM_PUB"/>
</dbReference>
<dbReference type="GO" id="GO:0016567">
    <property type="term" value="P:protein ubiquitination"/>
    <property type="evidence" value="ECO:0007669"/>
    <property type="project" value="UniProtKB-UniRule"/>
</dbReference>
<name>A0ABD3J7K6_EUCGL</name>
<evidence type="ECO:0000256" key="2">
    <source>
        <dbReference type="ARBA" id="ARBA00003861"/>
    </source>
</evidence>
<dbReference type="SMART" id="SM00504">
    <property type="entry name" value="Ubox"/>
    <property type="match status" value="1"/>
</dbReference>
<organism evidence="10 11">
    <name type="scientific">Eucalyptus globulus</name>
    <name type="common">Tasmanian blue gum</name>
    <dbReference type="NCBI Taxonomy" id="34317"/>
    <lineage>
        <taxon>Eukaryota</taxon>
        <taxon>Viridiplantae</taxon>
        <taxon>Streptophyta</taxon>
        <taxon>Embryophyta</taxon>
        <taxon>Tracheophyta</taxon>
        <taxon>Spermatophyta</taxon>
        <taxon>Magnoliopsida</taxon>
        <taxon>eudicotyledons</taxon>
        <taxon>Gunneridae</taxon>
        <taxon>Pentapetalae</taxon>
        <taxon>rosids</taxon>
        <taxon>malvids</taxon>
        <taxon>Myrtales</taxon>
        <taxon>Myrtaceae</taxon>
        <taxon>Myrtoideae</taxon>
        <taxon>Eucalypteae</taxon>
        <taxon>Eucalyptus</taxon>
    </lineage>
</organism>
<comment type="catalytic activity">
    <reaction evidence="1 7">
        <text>S-ubiquitinyl-[E2 ubiquitin-conjugating enzyme]-L-cysteine + [acceptor protein]-L-lysine = [E2 ubiquitin-conjugating enzyme]-L-cysteine + N(6)-ubiquitinyl-[acceptor protein]-L-lysine.</text>
        <dbReference type="EC" id="2.3.2.27"/>
    </reaction>
</comment>
<evidence type="ECO:0000256" key="7">
    <source>
        <dbReference type="RuleBase" id="RU369093"/>
    </source>
</evidence>
<dbReference type="PROSITE" id="PS51698">
    <property type="entry name" value="U_BOX"/>
    <property type="match status" value="1"/>
</dbReference>
<sequence>MVRERHRRDDLYIAVPSFFRCPISLDVMTSPVSLCTGVTYDRASIQRWLDGGNNTCPATMQVLHSREFVPNLTLQRLIRIWSDSSRVPPAPGPAAGAAAEQPPTPPPHPDSPLSRDRALAAARAVATGAGGGGCAAEAASSLPGILRFAGESEENCDLLAGIEGFPGALLRMLDFDGDESERRVRSLEVVVRVLGMVSGRLEERGSFASAVVKSDRRRVDSILMVIERGRSESKVAAIRVLESAAVDAETKLAMAECEQLLLRLLNLVAPATDPALLEASLSCLVQISVSKRAKTRLVALRSIRRLGQLLASPGATVPVTEKALKLLEVASSVKEGRAALCGDAACLGAVLQKVFKVSGAATEHAVATLWSVCCLFGDQRAREVVAECNGVAKMLLLMQSNCPVPVRQMAGDLLRTCKVSSSRPPCLSSYDTKTTHIMPF</sequence>
<dbReference type="CDD" id="cd16664">
    <property type="entry name" value="RING-Ubox_PUB"/>
    <property type="match status" value="1"/>
</dbReference>
<dbReference type="SUPFAM" id="SSF48371">
    <property type="entry name" value="ARM repeat"/>
    <property type="match status" value="1"/>
</dbReference>
<accession>A0ABD3J7K6</accession>
<evidence type="ECO:0000256" key="1">
    <source>
        <dbReference type="ARBA" id="ARBA00000900"/>
    </source>
</evidence>
<feature type="domain" description="U-box" evidence="9">
    <location>
        <begin position="14"/>
        <end position="88"/>
    </location>
</feature>
<dbReference type="EMBL" id="JBJKBG010000009">
    <property type="protein sequence ID" value="KAL3721508.1"/>
    <property type="molecule type" value="Genomic_DNA"/>
</dbReference>
<keyword evidence="5" id="KW-0677">Repeat</keyword>
<keyword evidence="6 7" id="KW-0833">Ubl conjugation pathway</keyword>
<dbReference type="EC" id="2.3.2.27" evidence="7"/>
<keyword evidence="4 7" id="KW-0808">Transferase</keyword>